<keyword evidence="1" id="KW-1133">Transmembrane helix</keyword>
<dbReference type="AlphaFoldDB" id="A0A318SPR9"/>
<reference evidence="2 3" key="1">
    <citation type="submission" date="2018-06" db="EMBL/GenBank/DDBJ databases">
        <title>Genomic Encyclopedia of Type Strains, Phase III (KMG-III): the genomes of soil and plant-associated and newly described type strains.</title>
        <authorList>
            <person name="Whitman W."/>
        </authorList>
    </citation>
    <scope>NUCLEOTIDE SEQUENCE [LARGE SCALE GENOMIC DNA]</scope>
    <source>
        <strain evidence="2 3">CECT 9025</strain>
    </source>
</reference>
<dbReference type="Proteomes" id="UP000248311">
    <property type="component" value="Unassembled WGS sequence"/>
</dbReference>
<sequence length="201" mass="22728">MRGRCIHAAARALKRGLRGLLRRQDGSIAVETVLMAPLLFWCLLGGHVYFEVFRVKTLNTKTAYMIGDYVSRESRELNDGFLDSTYALQGFLMGDERPRRLRVTSYEAAANGYRVLWSQTRGAGIAPLTNAGLRRTEDALPLMAEAERAILVETWVEYEPAFGVGLGTQLFREFVVTRPRFNGGQICFNTSRDLRIETRQC</sequence>
<evidence type="ECO:0000313" key="2">
    <source>
        <dbReference type="EMBL" id="PYE82338.1"/>
    </source>
</evidence>
<dbReference type="OrthoDB" id="7876207at2"/>
<organism evidence="2 3">
    <name type="scientific">Pseudoroseicyclus aestuarii</name>
    <dbReference type="NCBI Taxonomy" id="1795041"/>
    <lineage>
        <taxon>Bacteria</taxon>
        <taxon>Pseudomonadati</taxon>
        <taxon>Pseudomonadota</taxon>
        <taxon>Alphaproteobacteria</taxon>
        <taxon>Rhodobacterales</taxon>
        <taxon>Paracoccaceae</taxon>
        <taxon>Pseudoroseicyclus</taxon>
    </lineage>
</organism>
<keyword evidence="3" id="KW-1185">Reference proteome</keyword>
<accession>A0A318SPR9</accession>
<dbReference type="EMBL" id="QJTE01000004">
    <property type="protein sequence ID" value="PYE82338.1"/>
    <property type="molecule type" value="Genomic_DNA"/>
</dbReference>
<evidence type="ECO:0000256" key="1">
    <source>
        <dbReference type="SAM" id="Phobius"/>
    </source>
</evidence>
<dbReference type="RefSeq" id="WP_110815007.1">
    <property type="nucleotide sequence ID" value="NZ_QJTE01000004.1"/>
</dbReference>
<gene>
    <name evidence="2" type="ORF">DFP88_10491</name>
</gene>
<name>A0A318SPR9_9RHOB</name>
<feature type="transmembrane region" description="Helical" evidence="1">
    <location>
        <begin position="28"/>
        <end position="50"/>
    </location>
</feature>
<keyword evidence="1" id="KW-0472">Membrane</keyword>
<keyword evidence="1" id="KW-0812">Transmembrane</keyword>
<proteinExistence type="predicted"/>
<protein>
    <recommendedName>
        <fullName evidence="4">Flp pilus assembly protein TadG</fullName>
    </recommendedName>
</protein>
<evidence type="ECO:0000313" key="3">
    <source>
        <dbReference type="Proteomes" id="UP000248311"/>
    </source>
</evidence>
<evidence type="ECO:0008006" key="4">
    <source>
        <dbReference type="Google" id="ProtNLM"/>
    </source>
</evidence>
<comment type="caution">
    <text evidence="2">The sequence shown here is derived from an EMBL/GenBank/DDBJ whole genome shotgun (WGS) entry which is preliminary data.</text>
</comment>